<dbReference type="OrthoDB" id="9813814at2"/>
<evidence type="ECO:0000256" key="2">
    <source>
        <dbReference type="ARBA" id="ARBA00022898"/>
    </source>
</evidence>
<proteinExistence type="inferred from homology"/>
<evidence type="ECO:0000313" key="9">
    <source>
        <dbReference type="Proteomes" id="UP000231932"/>
    </source>
</evidence>
<comment type="similarity">
    <text evidence="4">Belongs to the alanine racemase family.</text>
</comment>
<dbReference type="GO" id="GO:0030170">
    <property type="term" value="F:pyridoxal phosphate binding"/>
    <property type="evidence" value="ECO:0007669"/>
    <property type="project" value="UniProtKB-UniRule"/>
</dbReference>
<dbReference type="PANTHER" id="PTHR30511:SF0">
    <property type="entry name" value="ALANINE RACEMASE, CATABOLIC-RELATED"/>
    <property type="match status" value="1"/>
</dbReference>
<evidence type="ECO:0000256" key="1">
    <source>
        <dbReference type="ARBA" id="ARBA00001933"/>
    </source>
</evidence>
<name>A0A2K8NAB2_9BACL</name>
<dbReference type="InterPro" id="IPR001608">
    <property type="entry name" value="Ala_racemase_N"/>
</dbReference>
<dbReference type="GO" id="GO:0030632">
    <property type="term" value="P:D-alanine biosynthetic process"/>
    <property type="evidence" value="ECO:0007669"/>
    <property type="project" value="UniProtKB-UniRule"/>
</dbReference>
<dbReference type="InterPro" id="IPR029066">
    <property type="entry name" value="PLP-binding_barrel"/>
</dbReference>
<keyword evidence="2 4" id="KW-0663">Pyridoxal phosphate</keyword>
<dbReference type="KEGG" id="kyr:CVV65_14875"/>
<dbReference type="SUPFAM" id="SSF51419">
    <property type="entry name" value="PLP-binding barrel"/>
    <property type="match status" value="1"/>
</dbReference>
<dbReference type="CDD" id="cd00430">
    <property type="entry name" value="PLPDE_III_AR"/>
    <property type="match status" value="1"/>
</dbReference>
<evidence type="ECO:0000256" key="3">
    <source>
        <dbReference type="ARBA" id="ARBA00023235"/>
    </source>
</evidence>
<comment type="pathway">
    <text evidence="4">Amino-acid biosynthesis; D-alanine biosynthesis; D-alanine from L-alanine: step 1/1.</text>
</comment>
<feature type="active site" description="Proton acceptor; specific for L-alanine" evidence="4">
    <location>
        <position position="268"/>
    </location>
</feature>
<dbReference type="InterPro" id="IPR009006">
    <property type="entry name" value="Ala_racemase/Decarboxylase_C"/>
</dbReference>
<keyword evidence="9" id="KW-1185">Reference proteome</keyword>
<dbReference type="PANTHER" id="PTHR30511">
    <property type="entry name" value="ALANINE RACEMASE"/>
    <property type="match status" value="1"/>
</dbReference>
<comment type="cofactor">
    <cofactor evidence="1 4 5">
        <name>pyridoxal 5'-phosphate</name>
        <dbReference type="ChEBI" id="CHEBI:597326"/>
    </cofactor>
</comment>
<feature type="binding site" evidence="4 6">
    <location>
        <position position="138"/>
    </location>
    <ligand>
        <name>substrate</name>
    </ligand>
</feature>
<feature type="binding site" evidence="4 6">
    <location>
        <position position="316"/>
    </location>
    <ligand>
        <name>substrate</name>
    </ligand>
</feature>
<dbReference type="Proteomes" id="UP000231932">
    <property type="component" value="Chromosome"/>
</dbReference>
<dbReference type="UniPathway" id="UPA00042">
    <property type="reaction ID" value="UER00497"/>
</dbReference>
<reference evidence="9" key="1">
    <citation type="submission" date="2017-11" db="EMBL/GenBank/DDBJ databases">
        <title>Complete Genome Sequence of Kyrpidia sp. Strain EA-1, a thermophilic, hydrogen-oxidizing Bacterium, isolated from the Azores.</title>
        <authorList>
            <person name="Reiner J.E."/>
            <person name="Lapp C.J."/>
            <person name="Bunk B."/>
            <person name="Gescher J."/>
        </authorList>
    </citation>
    <scope>NUCLEOTIDE SEQUENCE [LARGE SCALE GENOMIC DNA]</scope>
    <source>
        <strain evidence="9">EA-1</strain>
    </source>
</reference>
<dbReference type="EMBL" id="CP024955">
    <property type="protein sequence ID" value="ATY86055.1"/>
    <property type="molecule type" value="Genomic_DNA"/>
</dbReference>
<comment type="function">
    <text evidence="4">Catalyzes the interconversion of L-alanine and D-alanine. May also act on other amino acids.</text>
</comment>
<feature type="active site" description="Proton acceptor; specific for D-alanine" evidence="4">
    <location>
        <position position="40"/>
    </location>
</feature>
<dbReference type="Gene3D" id="3.20.20.10">
    <property type="entry name" value="Alanine racemase"/>
    <property type="match status" value="1"/>
</dbReference>
<dbReference type="HAMAP" id="MF_01201">
    <property type="entry name" value="Ala_racemase"/>
    <property type="match status" value="1"/>
</dbReference>
<dbReference type="PRINTS" id="PR00992">
    <property type="entry name" value="ALARACEMASE"/>
</dbReference>
<dbReference type="PROSITE" id="PS00395">
    <property type="entry name" value="ALANINE_RACEMASE"/>
    <property type="match status" value="1"/>
</dbReference>
<organism evidence="8 9">
    <name type="scientific">Kyrpidia spormannii</name>
    <dbReference type="NCBI Taxonomy" id="2055160"/>
    <lineage>
        <taxon>Bacteria</taxon>
        <taxon>Bacillati</taxon>
        <taxon>Bacillota</taxon>
        <taxon>Bacilli</taxon>
        <taxon>Bacillales</taxon>
        <taxon>Alicyclobacillaceae</taxon>
        <taxon>Kyrpidia</taxon>
    </lineage>
</organism>
<sequence length="375" mass="41079">MKGFEDGALTWADVDISAIRHNVESFRQLTRDAEIMAVVKADGYGHGAVPVAKAALEAGARRLAVARLEEGLALRKAGIRVPILILGWIDPGTARELVAADLEVAVFDPAHIPPLAAAARELHKRAGVHIKIDTGMGRIGWRDTDQALKWAAELNKVPEVEIRGTFTHFAAADAEDLTHARGQWRRFDHWVKALESHGMRPPLIHAANTAAALSLPEAHYDALRVGIGLYGYLPNPGWKAPVVLRPALRWMARLVYVKWVEPGATVSYGCTYRAPARRRIGTVAVGYGDGLRRGLSNAGYMLVHGRRAPIVGRVCMDQTMIDLTNIPEARSGDVVTVLGRDGEESWTADDHARLLDTISYEILCGIGKRVPRRYV</sequence>
<dbReference type="AlphaFoldDB" id="A0A2K8NAB2"/>
<comment type="catalytic activity">
    <reaction evidence="4">
        <text>L-alanine = D-alanine</text>
        <dbReference type="Rhea" id="RHEA:20249"/>
        <dbReference type="ChEBI" id="CHEBI:57416"/>
        <dbReference type="ChEBI" id="CHEBI:57972"/>
        <dbReference type="EC" id="5.1.1.1"/>
    </reaction>
</comment>
<dbReference type="SMART" id="SM01005">
    <property type="entry name" value="Ala_racemase_C"/>
    <property type="match status" value="1"/>
</dbReference>
<evidence type="ECO:0000256" key="6">
    <source>
        <dbReference type="PIRSR" id="PIRSR600821-52"/>
    </source>
</evidence>
<dbReference type="Gene3D" id="2.40.37.10">
    <property type="entry name" value="Lyase, Ornithine Decarboxylase, Chain A, domain 1"/>
    <property type="match status" value="1"/>
</dbReference>
<dbReference type="Pfam" id="PF01168">
    <property type="entry name" value="Ala_racemase_N"/>
    <property type="match status" value="1"/>
</dbReference>
<feature type="modified residue" description="N6-(pyridoxal phosphate)lysine" evidence="4 5">
    <location>
        <position position="40"/>
    </location>
</feature>
<dbReference type="InterPro" id="IPR020622">
    <property type="entry name" value="Ala_racemase_pyridoxalP-BS"/>
</dbReference>
<evidence type="ECO:0000256" key="5">
    <source>
        <dbReference type="PIRSR" id="PIRSR600821-50"/>
    </source>
</evidence>
<protein>
    <recommendedName>
        <fullName evidence="4">Alanine racemase</fullName>
        <ecNumber evidence="4">5.1.1.1</ecNumber>
    </recommendedName>
</protein>
<dbReference type="RefSeq" id="WP_100668805.1">
    <property type="nucleotide sequence ID" value="NZ_CP024955.1"/>
</dbReference>
<dbReference type="InterPro" id="IPR000821">
    <property type="entry name" value="Ala_racemase"/>
</dbReference>
<dbReference type="GO" id="GO:0005829">
    <property type="term" value="C:cytosol"/>
    <property type="evidence" value="ECO:0007669"/>
    <property type="project" value="TreeGrafter"/>
</dbReference>
<keyword evidence="3 4" id="KW-0413">Isomerase</keyword>
<evidence type="ECO:0000256" key="4">
    <source>
        <dbReference type="HAMAP-Rule" id="MF_01201"/>
    </source>
</evidence>
<dbReference type="FunFam" id="3.20.20.10:FF:000002">
    <property type="entry name" value="Alanine racemase"/>
    <property type="match status" value="1"/>
</dbReference>
<evidence type="ECO:0000259" key="7">
    <source>
        <dbReference type="SMART" id="SM01005"/>
    </source>
</evidence>
<accession>A0A2K8NAB2</accession>
<dbReference type="InterPro" id="IPR011079">
    <property type="entry name" value="Ala_racemase_C"/>
</dbReference>
<dbReference type="EC" id="5.1.1.1" evidence="4"/>
<dbReference type="SUPFAM" id="SSF50621">
    <property type="entry name" value="Alanine racemase C-terminal domain-like"/>
    <property type="match status" value="1"/>
</dbReference>
<gene>
    <name evidence="8" type="primary">alr</name>
    <name evidence="8" type="ORF">CVV65_14875</name>
</gene>
<evidence type="ECO:0000313" key="8">
    <source>
        <dbReference type="EMBL" id="ATY86055.1"/>
    </source>
</evidence>
<dbReference type="NCBIfam" id="TIGR00492">
    <property type="entry name" value="alr"/>
    <property type="match status" value="1"/>
</dbReference>
<dbReference type="GO" id="GO:0008784">
    <property type="term" value="F:alanine racemase activity"/>
    <property type="evidence" value="ECO:0007669"/>
    <property type="project" value="UniProtKB-UniRule"/>
</dbReference>
<dbReference type="Pfam" id="PF00842">
    <property type="entry name" value="Ala_racemase_C"/>
    <property type="match status" value="1"/>
</dbReference>
<feature type="domain" description="Alanine racemase C-terminal" evidence="7">
    <location>
        <begin position="247"/>
        <end position="375"/>
    </location>
</feature>